<feature type="transmembrane region" description="Helical" evidence="1">
    <location>
        <begin position="165"/>
        <end position="184"/>
    </location>
</feature>
<accession>A0A1J1LM24</accession>
<evidence type="ECO:0000256" key="1">
    <source>
        <dbReference type="SAM" id="Phobius"/>
    </source>
</evidence>
<keyword evidence="1" id="KW-0472">Membrane</keyword>
<keyword evidence="1" id="KW-0812">Transmembrane</keyword>
<sequence length="316" mass="37306">MDKVSKTLDHLQLIRISLSTQSQHVLHQVQRLLYSRNRTVIPSEHFSLTPPLQFTRLVKPWKRLGQRRSERLKTWLFLLIGFGIWGWWNSKLLFSTALAVGVMAWVYHLRELPINFQGWNWYRRLEPSQRQLFLTVGSGVSSCIFFYISLSLWTSAESPEMALSLIGQNLGILGILSLILWQWYQQKYNNVQSQLNQWLGDLTQDNPLKRLIAVHQITDSFQHSPQRSGNRQLLLEAQRWQPLPTLQSFQGINQTHIVEYFQLMLYQENEPLVREALLAGLQILEPENHRRDFEELRVRISPEDDVKSIDHQRFQR</sequence>
<dbReference type="EMBL" id="CZDF01000158">
    <property type="protein sequence ID" value="CUR33523.1"/>
    <property type="molecule type" value="Genomic_DNA"/>
</dbReference>
<dbReference type="RefSeq" id="WP_072720157.1">
    <property type="nucleotide sequence ID" value="NZ_LN889803.1"/>
</dbReference>
<dbReference type="Proteomes" id="UP000184315">
    <property type="component" value="Unassembled WGS sequence"/>
</dbReference>
<keyword evidence="1" id="KW-1133">Transmembrane helix</keyword>
<reference evidence="3" key="1">
    <citation type="submission" date="2015-10" db="EMBL/GenBank/DDBJ databases">
        <authorList>
            <person name="Regsiter A."/>
            <person name="william w."/>
        </authorList>
    </citation>
    <scope>NUCLEOTIDE SEQUENCE [LARGE SCALE GENOMIC DNA]</scope>
</reference>
<feature type="transmembrane region" description="Helical" evidence="1">
    <location>
        <begin position="132"/>
        <end position="153"/>
    </location>
</feature>
<organism evidence="2 3">
    <name type="scientific">Planktothrix tepida PCC 9214</name>
    <dbReference type="NCBI Taxonomy" id="671072"/>
    <lineage>
        <taxon>Bacteria</taxon>
        <taxon>Bacillati</taxon>
        <taxon>Cyanobacteriota</taxon>
        <taxon>Cyanophyceae</taxon>
        <taxon>Oscillatoriophycideae</taxon>
        <taxon>Oscillatoriales</taxon>
        <taxon>Microcoleaceae</taxon>
        <taxon>Planktothrix</taxon>
    </lineage>
</organism>
<evidence type="ECO:0000313" key="3">
    <source>
        <dbReference type="Proteomes" id="UP000184315"/>
    </source>
</evidence>
<dbReference type="OrthoDB" id="467801at2"/>
<protein>
    <submittedName>
        <fullName evidence="2">Uncharacterized protein</fullName>
    </submittedName>
</protein>
<gene>
    <name evidence="2" type="ORF">PL9214520062</name>
</gene>
<evidence type="ECO:0000313" key="2">
    <source>
        <dbReference type="EMBL" id="CUR33523.1"/>
    </source>
</evidence>
<name>A0A1J1LM24_9CYAN</name>
<proteinExistence type="predicted"/>
<keyword evidence="3" id="KW-1185">Reference proteome</keyword>
<feature type="transmembrane region" description="Helical" evidence="1">
    <location>
        <begin position="72"/>
        <end position="88"/>
    </location>
</feature>
<dbReference type="STRING" id="671072.PL9214520062"/>
<feature type="transmembrane region" description="Helical" evidence="1">
    <location>
        <begin position="94"/>
        <end position="112"/>
    </location>
</feature>
<dbReference type="AlphaFoldDB" id="A0A1J1LM24"/>